<feature type="domain" description="Ubiquitin-like" evidence="2">
    <location>
        <begin position="267"/>
        <end position="347"/>
    </location>
</feature>
<feature type="compositionally biased region" description="Basic and acidic residues" evidence="1">
    <location>
        <begin position="517"/>
        <end position="531"/>
    </location>
</feature>
<feature type="region of interest" description="Disordered" evidence="1">
    <location>
        <begin position="506"/>
        <end position="531"/>
    </location>
</feature>
<feature type="compositionally biased region" description="Basic and acidic residues" evidence="1">
    <location>
        <begin position="30"/>
        <end position="46"/>
    </location>
</feature>
<feature type="compositionally biased region" description="Basic and acidic residues" evidence="1">
    <location>
        <begin position="77"/>
        <end position="93"/>
    </location>
</feature>
<dbReference type="SUPFAM" id="SSF54160">
    <property type="entry name" value="Chromo domain-like"/>
    <property type="match status" value="1"/>
</dbReference>
<dbReference type="SUPFAM" id="SSF54236">
    <property type="entry name" value="Ubiquitin-like"/>
    <property type="match status" value="1"/>
</dbReference>
<dbReference type="PROSITE" id="PS50053">
    <property type="entry name" value="UBIQUITIN_2"/>
    <property type="match status" value="1"/>
</dbReference>
<feature type="compositionally biased region" description="Polar residues" evidence="1">
    <location>
        <begin position="432"/>
        <end position="445"/>
    </location>
</feature>
<dbReference type="EMBL" id="HBIN01016465">
    <property type="protein sequence ID" value="CAE0442416.1"/>
    <property type="molecule type" value="Transcribed_RNA"/>
</dbReference>
<feature type="compositionally biased region" description="Low complexity" evidence="1">
    <location>
        <begin position="196"/>
        <end position="211"/>
    </location>
</feature>
<dbReference type="InterPro" id="IPR000626">
    <property type="entry name" value="Ubiquitin-like_dom"/>
</dbReference>
<dbReference type="Pfam" id="PF00240">
    <property type="entry name" value="ubiquitin"/>
    <property type="match status" value="1"/>
</dbReference>
<dbReference type="Gene3D" id="3.10.20.90">
    <property type="entry name" value="Phosphatidylinositol 3-kinase Catalytic Subunit, Chain A, domain 1"/>
    <property type="match status" value="1"/>
</dbReference>
<organism evidence="3">
    <name type="scientific">Aplanochytrium stocchinoi</name>
    <dbReference type="NCBI Taxonomy" id="215587"/>
    <lineage>
        <taxon>Eukaryota</taxon>
        <taxon>Sar</taxon>
        <taxon>Stramenopiles</taxon>
        <taxon>Bigyra</taxon>
        <taxon>Labyrinthulomycetes</taxon>
        <taxon>Thraustochytrida</taxon>
        <taxon>Thraustochytriidae</taxon>
        <taxon>Aplanochytrium</taxon>
    </lineage>
</organism>
<dbReference type="CDD" id="cd20104">
    <property type="entry name" value="MBT_PHF20L1-like"/>
    <property type="match status" value="1"/>
</dbReference>
<dbReference type="GO" id="GO:0005829">
    <property type="term" value="C:cytosol"/>
    <property type="evidence" value="ECO:0007669"/>
    <property type="project" value="TreeGrafter"/>
</dbReference>
<dbReference type="AlphaFoldDB" id="A0A7S3PKL4"/>
<sequence length="787" mass="87277">MVISKLMNDKELNIQSSKENIVETMSGQKECARDSECDEGKGDKFDSNTNTNASTASFDENLMHIDEEGSDVPSDLSSHDDEHEEESQSKYVEEIINDMLDSFSDLLHDLDQGINIGSDEEEDKGKDENELGEDMPELKSVSNFDSDSDDEEIQEDNGQQTTGNASGFERDCLNGSEKRERESQSDMESIPDLVTSSSSSEASSELDSNADGNTDIQAGVNANVDSDDDSIPPLGTDSSDEDLDFKDAYENENENETGFDEEYPPLSSLKVKQLEGNSFTVTDLNNAMTVLDIKKRIHEQVFKENEWKVEEQRIIYRGKVLQDKQRVRECKLEDDSWIHLVKQARRTEQDVNETSNTGDRSGVDMSIEDLDMGPLFGEGPGSMMGDSVSRFIAAALRQGVSGGNANADTIFQSMAAQTGSVGAAASVRPSPENGTNTNTSNNLVRQRQPPLPSEGNLEHIYQGLATIETVLGSLEDPNDAKSEYSSADVESLLEDLDDDELCERDLTASDEGGNRFGDAEEKENTHHDNSTEPVRKFITGQWVDVLDTVNQWLEATIMNVSSDGRRVHIHYNAWGERWDEVLDANSNRIAPFRTKTKQGNGCRNLSATPVSWVQSAPTVAGESNGSNLNEVLPEAYRVLDNSILPLLKEVCESTNSEKDLEARTRKILHLAPVLDRMGRLLSDLAPRLADRPRLLRRKRVLKLPSQSTLLNLIGQSVLPLGLHLPVETLNPGRNPNIMREERNELVSRYGYDPSFLELMQDSDGLGGRNRNLDIHIHAIVTPTRLNS</sequence>
<feature type="region of interest" description="Disordered" evidence="1">
    <location>
        <begin position="422"/>
        <end position="456"/>
    </location>
</feature>
<evidence type="ECO:0000256" key="1">
    <source>
        <dbReference type="SAM" id="MobiDB-lite"/>
    </source>
</evidence>
<dbReference type="SMART" id="SM00213">
    <property type="entry name" value="UBQ"/>
    <property type="match status" value="1"/>
</dbReference>
<feature type="region of interest" description="Disordered" evidence="1">
    <location>
        <begin position="25"/>
        <end position="96"/>
    </location>
</feature>
<dbReference type="GO" id="GO:0043130">
    <property type="term" value="F:ubiquitin binding"/>
    <property type="evidence" value="ECO:0007669"/>
    <property type="project" value="TreeGrafter"/>
</dbReference>
<feature type="region of interest" description="Disordered" evidence="1">
    <location>
        <begin position="111"/>
        <end position="243"/>
    </location>
</feature>
<dbReference type="GO" id="GO:0070628">
    <property type="term" value="F:proteasome binding"/>
    <property type="evidence" value="ECO:0007669"/>
    <property type="project" value="TreeGrafter"/>
</dbReference>
<gene>
    <name evidence="3" type="ORF">ASTO00021_LOCUS12525</name>
</gene>
<dbReference type="InterPro" id="IPR029071">
    <property type="entry name" value="Ubiquitin-like_domsf"/>
</dbReference>
<name>A0A7S3PKL4_9STRA</name>
<evidence type="ECO:0000259" key="2">
    <source>
        <dbReference type="PROSITE" id="PS50053"/>
    </source>
</evidence>
<proteinExistence type="predicted"/>
<reference evidence="3" key="1">
    <citation type="submission" date="2021-01" db="EMBL/GenBank/DDBJ databases">
        <authorList>
            <person name="Corre E."/>
            <person name="Pelletier E."/>
            <person name="Niang G."/>
            <person name="Scheremetjew M."/>
            <person name="Finn R."/>
            <person name="Kale V."/>
            <person name="Holt S."/>
            <person name="Cochrane G."/>
            <person name="Meng A."/>
            <person name="Brown T."/>
            <person name="Cohen L."/>
        </authorList>
    </citation>
    <scope>NUCLEOTIDE SEQUENCE</scope>
    <source>
        <strain evidence="3">GSBS06</strain>
    </source>
</reference>
<feature type="compositionally biased region" description="Polar residues" evidence="1">
    <location>
        <begin position="156"/>
        <end position="165"/>
    </location>
</feature>
<dbReference type="GO" id="GO:0043161">
    <property type="term" value="P:proteasome-mediated ubiquitin-dependent protein catabolic process"/>
    <property type="evidence" value="ECO:0007669"/>
    <property type="project" value="TreeGrafter"/>
</dbReference>
<dbReference type="PANTHER" id="PTHR10621">
    <property type="entry name" value="UV EXCISION REPAIR PROTEIN RAD23"/>
    <property type="match status" value="1"/>
</dbReference>
<dbReference type="PANTHER" id="PTHR10621:SF0">
    <property type="entry name" value="UV EXCISION REPAIR PROTEIN RAD23"/>
    <property type="match status" value="1"/>
</dbReference>
<dbReference type="GO" id="GO:0005654">
    <property type="term" value="C:nucleoplasm"/>
    <property type="evidence" value="ECO:0007669"/>
    <property type="project" value="TreeGrafter"/>
</dbReference>
<dbReference type="GO" id="GO:0031593">
    <property type="term" value="F:polyubiquitin modification-dependent protein binding"/>
    <property type="evidence" value="ECO:0007669"/>
    <property type="project" value="TreeGrafter"/>
</dbReference>
<protein>
    <recommendedName>
        <fullName evidence="2">Ubiquitin-like domain-containing protein</fullName>
    </recommendedName>
</protein>
<feature type="compositionally biased region" description="Acidic residues" evidence="1">
    <location>
        <begin position="146"/>
        <end position="155"/>
    </location>
</feature>
<feature type="compositionally biased region" description="Polar residues" evidence="1">
    <location>
        <begin position="47"/>
        <end position="58"/>
    </location>
</feature>
<feature type="compositionally biased region" description="Basic and acidic residues" evidence="1">
    <location>
        <begin position="168"/>
        <end position="184"/>
    </location>
</feature>
<dbReference type="Gene3D" id="2.30.30.140">
    <property type="match status" value="1"/>
</dbReference>
<dbReference type="InterPro" id="IPR016197">
    <property type="entry name" value="Chromo-like_dom_sf"/>
</dbReference>
<evidence type="ECO:0000313" key="3">
    <source>
        <dbReference type="EMBL" id="CAE0442416.1"/>
    </source>
</evidence>
<accession>A0A7S3PKL4</accession>